<evidence type="ECO:0000313" key="1">
    <source>
        <dbReference type="EMBL" id="RZG64071.1"/>
    </source>
</evidence>
<dbReference type="Proteomes" id="UP000293483">
    <property type="component" value="Unassembled WGS sequence"/>
</dbReference>
<evidence type="ECO:0000313" key="2">
    <source>
        <dbReference type="Proteomes" id="UP000293483"/>
    </source>
</evidence>
<comment type="caution">
    <text evidence="1">The sequence shown here is derived from an EMBL/GenBank/DDBJ whole genome shotgun (WGS) entry which is preliminary data.</text>
</comment>
<dbReference type="AlphaFoldDB" id="A0A4Q7APY5"/>
<dbReference type="RefSeq" id="WP_130148556.1">
    <property type="nucleotide sequence ID" value="NZ_SGSU01000028.1"/>
</dbReference>
<gene>
    <name evidence="1" type="ORF">EXE25_17690</name>
</gene>
<accession>A0A4Q7APY5</accession>
<organism evidence="1 2">
    <name type="scientific">Acinetobacter bouvetii</name>
    <dbReference type="NCBI Taxonomy" id="202951"/>
    <lineage>
        <taxon>Bacteria</taxon>
        <taxon>Pseudomonadati</taxon>
        <taxon>Pseudomonadota</taxon>
        <taxon>Gammaproteobacteria</taxon>
        <taxon>Moraxellales</taxon>
        <taxon>Moraxellaceae</taxon>
        <taxon>Acinetobacter</taxon>
    </lineage>
</organism>
<sequence>MTTPSHAVQMAMIQAVVMNLDDGSGNAAIIYYSGARPASESVAADPLNRLVTLNLQKPSAKTLGENSIELYPSETSVAVKSGIATWARLYNAAGQAVLDMDIGTEIMLDDPSIVLGSTVKLDSIFLEPE</sequence>
<name>A0A4Q7APY5_9GAMM</name>
<proteinExistence type="predicted"/>
<dbReference type="EMBL" id="SGSU01000028">
    <property type="protein sequence ID" value="RZG64071.1"/>
    <property type="molecule type" value="Genomic_DNA"/>
</dbReference>
<protein>
    <submittedName>
        <fullName evidence="1">Uncharacterized protein</fullName>
    </submittedName>
</protein>
<reference evidence="1 2" key="1">
    <citation type="submission" date="2019-02" db="EMBL/GenBank/DDBJ databases">
        <title>The Batch Genome Submission of Acinetobacter spp. strains.</title>
        <authorList>
            <person name="Qin J."/>
            <person name="Hu Y."/>
            <person name="Ye H."/>
            <person name="Wei L."/>
            <person name="Feng Y."/>
            <person name="Zong Z."/>
        </authorList>
    </citation>
    <scope>NUCLEOTIDE SEQUENCE [LARGE SCALE GENOMIC DNA]</scope>
    <source>
        <strain evidence="1 2">WCHABo060081</strain>
    </source>
</reference>